<dbReference type="RefSeq" id="WP_274224793.1">
    <property type="nucleotide sequence ID" value="NZ_JAQZCG020000020.1"/>
</dbReference>
<protein>
    <submittedName>
        <fullName evidence="1">Uncharacterized protein</fullName>
    </submittedName>
</protein>
<dbReference type="Proteomes" id="UP001218170">
    <property type="component" value="Unassembled WGS sequence"/>
</dbReference>
<comment type="caution">
    <text evidence="1">The sequence shown here is derived from an EMBL/GenBank/DDBJ whole genome shotgun (WGS) entry which is preliminary data.</text>
</comment>
<gene>
    <name evidence="1" type="ORF">PUW80_14560</name>
</gene>
<organism evidence="1 2">
    <name type="scientific">Microbacterium thalli</name>
    <dbReference type="NCBI Taxonomy" id="3027921"/>
    <lineage>
        <taxon>Bacteria</taxon>
        <taxon>Bacillati</taxon>
        <taxon>Actinomycetota</taxon>
        <taxon>Actinomycetes</taxon>
        <taxon>Micrococcales</taxon>
        <taxon>Microbacteriaceae</taxon>
        <taxon>Microbacterium</taxon>
    </lineage>
</organism>
<keyword evidence="2" id="KW-1185">Reference proteome</keyword>
<evidence type="ECO:0000313" key="2">
    <source>
        <dbReference type="Proteomes" id="UP001218170"/>
    </source>
</evidence>
<accession>A0ABT5SLA8</accession>
<sequence length="122" mass="13061">MPAPHQILDPDHGRLIPLTATSNSPMVSVADVRLFRGRSEGATGTLTADVDLEWSWRTSSDEEYLLHIRVDYTTTAHDMVSTSSGVYLRERSAPTTETVAGNTSGGGSVTAVSISLSLDLID</sequence>
<dbReference type="EMBL" id="JAQZCI010000006">
    <property type="protein sequence ID" value="MDD7963574.1"/>
    <property type="molecule type" value="Genomic_DNA"/>
</dbReference>
<reference evidence="1 2" key="1">
    <citation type="submission" date="2023-02" db="EMBL/GenBank/DDBJ databases">
        <title>Study of novel species of the Microbacterium genus.</title>
        <authorList>
            <person name="Arroyo-Herrera I."/>
            <person name="Roman-Ponce B."/>
            <person name="Vasquez-Murrieta M.S."/>
        </authorList>
    </citation>
    <scope>NUCLEOTIDE SEQUENCE [LARGE SCALE GENOMIC DNA]</scope>
    <source>
        <strain evidence="1 2">NE1TT3</strain>
    </source>
</reference>
<name>A0ABT5SLA8_9MICO</name>
<proteinExistence type="predicted"/>
<evidence type="ECO:0000313" key="1">
    <source>
        <dbReference type="EMBL" id="MDD7963574.1"/>
    </source>
</evidence>